<reference evidence="2 3" key="1">
    <citation type="submission" date="2019-12" db="EMBL/GenBank/DDBJ databases">
        <title>Novel species isolated from a subtropical stream in China.</title>
        <authorList>
            <person name="Lu H."/>
        </authorList>
    </citation>
    <scope>NUCLEOTIDE SEQUENCE [LARGE SCALE GENOMIC DNA]</scope>
    <source>
        <strain evidence="2 3">FT127W</strain>
    </source>
</reference>
<comment type="caution">
    <text evidence="2">The sequence shown here is derived from an EMBL/GenBank/DDBJ whole genome shotgun (WGS) entry which is preliminary data.</text>
</comment>
<dbReference type="AlphaFoldDB" id="A0A7X4KP66"/>
<evidence type="ECO:0000256" key="1">
    <source>
        <dbReference type="SAM" id="Coils"/>
    </source>
</evidence>
<gene>
    <name evidence="2" type="ORF">GTP77_21570</name>
</gene>
<dbReference type="Proteomes" id="UP000450676">
    <property type="component" value="Unassembled WGS sequence"/>
</dbReference>
<keyword evidence="3" id="KW-1185">Reference proteome</keyword>
<protein>
    <submittedName>
        <fullName evidence="2">Uncharacterized protein</fullName>
    </submittedName>
</protein>
<sequence>MHIRTGTGAGASRADGGMDSGSRIAMLKSQIKVLGKKIEALRKALMETEDPTARLAIMKEIIELQDMQRMAQAQITELELRARRKLEQGRQDAPPEDEPAQ</sequence>
<feature type="coiled-coil region" evidence="1">
    <location>
        <begin position="24"/>
        <end position="81"/>
    </location>
</feature>
<accession>A0A7X4KP66</accession>
<name>A0A7X4KP66_9BURK</name>
<proteinExistence type="predicted"/>
<organism evidence="2 3">
    <name type="scientific">Pseudoduganella aquatica</name>
    <dbReference type="NCBI Taxonomy" id="2660641"/>
    <lineage>
        <taxon>Bacteria</taxon>
        <taxon>Pseudomonadati</taxon>
        <taxon>Pseudomonadota</taxon>
        <taxon>Betaproteobacteria</taxon>
        <taxon>Burkholderiales</taxon>
        <taxon>Oxalobacteraceae</taxon>
        <taxon>Telluria group</taxon>
        <taxon>Pseudoduganella</taxon>
    </lineage>
</organism>
<dbReference type="RefSeq" id="WP_161074210.1">
    <property type="nucleotide sequence ID" value="NZ_CP086370.1"/>
</dbReference>
<keyword evidence="1" id="KW-0175">Coiled coil</keyword>
<evidence type="ECO:0000313" key="2">
    <source>
        <dbReference type="EMBL" id="MYN09912.1"/>
    </source>
</evidence>
<evidence type="ECO:0000313" key="3">
    <source>
        <dbReference type="Proteomes" id="UP000450676"/>
    </source>
</evidence>
<dbReference type="EMBL" id="WWCU01000029">
    <property type="protein sequence ID" value="MYN09912.1"/>
    <property type="molecule type" value="Genomic_DNA"/>
</dbReference>